<proteinExistence type="predicted"/>
<dbReference type="Proteomes" id="UP000673691">
    <property type="component" value="Unassembled WGS sequence"/>
</dbReference>
<evidence type="ECO:0000313" key="2">
    <source>
        <dbReference type="Proteomes" id="UP000673691"/>
    </source>
</evidence>
<dbReference type="EMBL" id="JAEFCI010008915">
    <property type="protein sequence ID" value="KAG5458145.1"/>
    <property type="molecule type" value="Genomic_DNA"/>
</dbReference>
<evidence type="ECO:0000313" key="1">
    <source>
        <dbReference type="EMBL" id="KAG5458145.1"/>
    </source>
</evidence>
<accession>A0A8H7ZS20</accession>
<keyword evidence="2" id="KW-1185">Reference proteome</keyword>
<organism evidence="1 2">
    <name type="scientific">Olpidium bornovanus</name>
    <dbReference type="NCBI Taxonomy" id="278681"/>
    <lineage>
        <taxon>Eukaryota</taxon>
        <taxon>Fungi</taxon>
        <taxon>Fungi incertae sedis</taxon>
        <taxon>Olpidiomycota</taxon>
        <taxon>Olpidiomycotina</taxon>
        <taxon>Olpidiomycetes</taxon>
        <taxon>Olpidiales</taxon>
        <taxon>Olpidiaceae</taxon>
        <taxon>Olpidium</taxon>
    </lineage>
</organism>
<name>A0A8H7ZS20_9FUNG</name>
<sequence>MFEIQSPKITQCDITVENEGSAEDGGVPHALILILVAAAPGGSALARGFLLRRPSGRARLNCNFTRHQDSKVVSRAAAENAVSRDALQDTRAQRLARALSGPGCSRHRIPHRVWLLYPPVTRVTRVRFPVGEHTFVFYSSSDEEAKKSHFFKEAGKVPARGKLRALHDHTPENFPRGHTATPARKLGMAARRLPRARSALEENHAGRTGLALGRKAASGSALPCCWHTANSSSSPLWLKRGCRCRTLCLNGEVYDLNILPFTSMEPQCSFKNRIRPAFWEEDIRRFDSLLSLGNLLKYDFDS</sequence>
<gene>
    <name evidence="1" type="ORF">BJ554DRAFT_1693</name>
</gene>
<comment type="caution">
    <text evidence="1">The sequence shown here is derived from an EMBL/GenBank/DDBJ whole genome shotgun (WGS) entry which is preliminary data.</text>
</comment>
<protein>
    <submittedName>
        <fullName evidence="1">Uncharacterized protein</fullName>
    </submittedName>
</protein>
<feature type="non-terminal residue" evidence="1">
    <location>
        <position position="302"/>
    </location>
</feature>
<dbReference type="AlphaFoldDB" id="A0A8H7ZS20"/>
<reference evidence="1 2" key="1">
    <citation type="journal article" name="Sci. Rep.">
        <title>Genome-scale phylogenetic analyses confirm Olpidium as the closest living zoosporic fungus to the non-flagellated, terrestrial fungi.</title>
        <authorList>
            <person name="Chang Y."/>
            <person name="Rochon D."/>
            <person name="Sekimoto S."/>
            <person name="Wang Y."/>
            <person name="Chovatia M."/>
            <person name="Sandor L."/>
            <person name="Salamov A."/>
            <person name="Grigoriev I.V."/>
            <person name="Stajich J.E."/>
            <person name="Spatafora J.W."/>
        </authorList>
    </citation>
    <scope>NUCLEOTIDE SEQUENCE [LARGE SCALE GENOMIC DNA]</scope>
    <source>
        <strain evidence="1">S191</strain>
    </source>
</reference>